<name>A0ABX4I1W2_9GAMM</name>
<reference evidence="2" key="1">
    <citation type="submission" date="2017-08" db="EMBL/GenBank/DDBJ databases">
        <title>Microbulbifer marisrubri sp. nov., a halophilic alphaproteobacterium isolated from marine sediment of the Yellow Sea, China.</title>
        <authorList>
            <person name="Zhang G."/>
            <person name="Xiong Q."/>
        </authorList>
    </citation>
    <scope>NUCLEOTIDE SEQUENCE [LARGE SCALE GENOMIC DNA]</scope>
    <source>
        <strain evidence="2">WRN-8</strain>
    </source>
</reference>
<comment type="caution">
    <text evidence="2">The sequence shown here is derived from an EMBL/GenBank/DDBJ whole genome shotgun (WGS) entry which is preliminary data.</text>
</comment>
<evidence type="ECO:0000313" key="2">
    <source>
        <dbReference type="EMBL" id="PCO06023.1"/>
    </source>
</evidence>
<organism evidence="2 3">
    <name type="scientific">Microbulbifer flavimaris</name>
    <dbReference type="NCBI Taxonomy" id="1781068"/>
    <lineage>
        <taxon>Bacteria</taxon>
        <taxon>Pseudomonadati</taxon>
        <taxon>Pseudomonadota</taxon>
        <taxon>Gammaproteobacteria</taxon>
        <taxon>Cellvibrionales</taxon>
        <taxon>Microbulbiferaceae</taxon>
        <taxon>Microbulbifer</taxon>
    </lineage>
</organism>
<sequence>MPGGVVYPPVSLFYKHPSDQLREECAAFRARSLLHHCNENAFDLTGLHKALSESGKFQQLSLAQNEQAYQALISIAVLDEESGKEIGNAALSGATLMMLPIVMEKTLRAEVVVTWAELPIKRYDYTLPLEYSASLFNSESYQDKLTATLGQQFLRDLERENIFTGAYLLEALNASDYVAGLQVPQAIGDYLFDEKVIYNNPFYGAQLTFQHQQFAFDRAEVFVYPIRKTEWKDSAAISREEAENLQKELRLMEREGQLASVDLSEVQSLQWKLGTNEYSGSFYGNTLTDLQGTQASSATYIFTKGDKFIRIRAIFPTLEGSAEANRPDGFVRALLQEMALPAESPFMARLRQQQRELAADI</sequence>
<feature type="coiled-coil region" evidence="1">
    <location>
        <begin position="228"/>
        <end position="262"/>
    </location>
</feature>
<proteinExistence type="predicted"/>
<protein>
    <submittedName>
        <fullName evidence="2">Uncharacterized protein</fullName>
    </submittedName>
</protein>
<gene>
    <name evidence="2" type="ORF">AWR36_008505</name>
</gene>
<dbReference type="EMBL" id="LRFG02000002">
    <property type="protein sequence ID" value="PCO06023.1"/>
    <property type="molecule type" value="Genomic_DNA"/>
</dbReference>
<keyword evidence="3" id="KW-1185">Reference proteome</keyword>
<evidence type="ECO:0000313" key="3">
    <source>
        <dbReference type="Proteomes" id="UP000218427"/>
    </source>
</evidence>
<accession>A0ABX4I1W2</accession>
<dbReference type="Proteomes" id="UP000218427">
    <property type="component" value="Unassembled WGS sequence"/>
</dbReference>
<keyword evidence="1" id="KW-0175">Coiled coil</keyword>
<evidence type="ECO:0000256" key="1">
    <source>
        <dbReference type="SAM" id="Coils"/>
    </source>
</evidence>